<protein>
    <submittedName>
        <fullName evidence="1">Uncharacterized protein</fullName>
    </submittedName>
</protein>
<dbReference type="Proteomes" id="UP000054653">
    <property type="component" value="Unassembled WGS sequence"/>
</dbReference>
<evidence type="ECO:0000313" key="1">
    <source>
        <dbReference type="EMBL" id="KRY11129.1"/>
    </source>
</evidence>
<comment type="caution">
    <text evidence="1">The sequence shown here is derived from an EMBL/GenBank/DDBJ whole genome shotgun (WGS) entry which is preliminary data.</text>
</comment>
<sequence>MCEIGLSCGRRRGISQKRKLANCSHTPHYASYK</sequence>
<proteinExistence type="predicted"/>
<dbReference type="AlphaFoldDB" id="A0A0V0ZF46"/>
<dbReference type="EMBL" id="JYDI01003809">
    <property type="protein sequence ID" value="KRY11129.1"/>
    <property type="molecule type" value="Genomic_DNA"/>
</dbReference>
<reference evidence="1 2" key="1">
    <citation type="submission" date="2015-01" db="EMBL/GenBank/DDBJ databases">
        <title>Evolution of Trichinella species and genotypes.</title>
        <authorList>
            <person name="Korhonen P.K."/>
            <person name="Edoardo P."/>
            <person name="Giuseppe L.R."/>
            <person name="Gasser R.B."/>
        </authorList>
    </citation>
    <scope>NUCLEOTIDE SEQUENCE [LARGE SCALE GENOMIC DNA]</scope>
    <source>
        <strain evidence="1">ISS120</strain>
    </source>
</reference>
<organism evidence="1 2">
    <name type="scientific">Trichinella britovi</name>
    <name type="common">Parasitic roundworm</name>
    <dbReference type="NCBI Taxonomy" id="45882"/>
    <lineage>
        <taxon>Eukaryota</taxon>
        <taxon>Metazoa</taxon>
        <taxon>Ecdysozoa</taxon>
        <taxon>Nematoda</taxon>
        <taxon>Enoplea</taxon>
        <taxon>Dorylaimia</taxon>
        <taxon>Trichinellida</taxon>
        <taxon>Trichinellidae</taxon>
        <taxon>Trichinella</taxon>
    </lineage>
</organism>
<name>A0A0V0ZF46_TRIBR</name>
<accession>A0A0V0ZF46</accession>
<evidence type="ECO:0000313" key="2">
    <source>
        <dbReference type="Proteomes" id="UP000054653"/>
    </source>
</evidence>
<keyword evidence="2" id="KW-1185">Reference proteome</keyword>
<gene>
    <name evidence="1" type="ORF">T03_1074</name>
</gene>